<dbReference type="PROSITE" id="PS50853">
    <property type="entry name" value="FN3"/>
    <property type="match status" value="26"/>
</dbReference>
<dbReference type="InterPro" id="IPR003961">
    <property type="entry name" value="FN3_dom"/>
</dbReference>
<feature type="domain" description="Fibronectin type-III" evidence="12">
    <location>
        <begin position="195"/>
        <end position="289"/>
    </location>
</feature>
<feature type="domain" description="Ig-like" evidence="11">
    <location>
        <begin position="1848"/>
        <end position="1940"/>
    </location>
</feature>
<accession>A0AAV2JWP0</accession>
<feature type="domain" description="Ig-like" evidence="11">
    <location>
        <begin position="3338"/>
        <end position="3426"/>
    </location>
</feature>
<dbReference type="FunFam" id="2.60.40.10:FF:000011">
    <property type="entry name" value="Titin b"/>
    <property type="match status" value="3"/>
</dbReference>
<feature type="domain" description="Fibronectin type-III" evidence="12">
    <location>
        <begin position="692"/>
        <end position="786"/>
    </location>
</feature>
<feature type="region of interest" description="Disordered" evidence="9">
    <location>
        <begin position="4201"/>
        <end position="4427"/>
    </location>
</feature>
<feature type="region of interest" description="Disordered" evidence="9">
    <location>
        <begin position="3121"/>
        <end position="3141"/>
    </location>
</feature>
<feature type="domain" description="Fibronectin type-III" evidence="12">
    <location>
        <begin position="2640"/>
        <end position="2733"/>
    </location>
</feature>
<evidence type="ECO:0000259" key="12">
    <source>
        <dbReference type="PROSITE" id="PS50853"/>
    </source>
</evidence>
<dbReference type="Proteomes" id="UP001497482">
    <property type="component" value="Chromosome 15"/>
</dbReference>
<dbReference type="SMART" id="SM00409">
    <property type="entry name" value="IG"/>
    <property type="match status" value="14"/>
</dbReference>
<dbReference type="FunFam" id="2.60.40.10:FF:000112">
    <property type="entry name" value="Titin a"/>
    <property type="match status" value="2"/>
</dbReference>
<feature type="compositionally biased region" description="Low complexity" evidence="9">
    <location>
        <begin position="4215"/>
        <end position="4240"/>
    </location>
</feature>
<feature type="domain" description="Fibronectin type-III" evidence="12">
    <location>
        <begin position="2739"/>
        <end position="2833"/>
    </location>
</feature>
<feature type="domain" description="Ig-like" evidence="11">
    <location>
        <begin position="4426"/>
        <end position="4517"/>
    </location>
</feature>
<dbReference type="FunFam" id="2.60.40.10:FF:000127">
    <property type="entry name" value="titin isoform X1"/>
    <property type="match status" value="2"/>
</dbReference>
<dbReference type="GO" id="GO:0031672">
    <property type="term" value="C:A band"/>
    <property type="evidence" value="ECO:0007669"/>
    <property type="project" value="UniProtKB-ARBA"/>
</dbReference>
<feature type="domain" description="Fibronectin type-III" evidence="12">
    <location>
        <begin position="1642"/>
        <end position="1740"/>
    </location>
</feature>
<evidence type="ECO:0000256" key="8">
    <source>
        <dbReference type="ARBA" id="ARBA00023319"/>
    </source>
</evidence>
<feature type="domain" description="Fibronectin type-III" evidence="12">
    <location>
        <begin position="3238"/>
        <end position="3333"/>
    </location>
</feature>
<evidence type="ECO:0000256" key="7">
    <source>
        <dbReference type="ARBA" id="ARBA00023157"/>
    </source>
</evidence>
<feature type="domain" description="Ig-like" evidence="11">
    <location>
        <begin position="1159"/>
        <end position="1250"/>
    </location>
</feature>
<dbReference type="PROSITE" id="PS50163">
    <property type="entry name" value="RECA_3"/>
    <property type="match status" value="1"/>
</dbReference>
<feature type="domain" description="Fibronectin type-III" evidence="12">
    <location>
        <begin position="1060"/>
        <end position="1155"/>
    </location>
</feature>
<feature type="domain" description="RecA family profile 2" evidence="10">
    <location>
        <begin position="1370"/>
        <end position="1443"/>
    </location>
</feature>
<dbReference type="InterPro" id="IPR020587">
    <property type="entry name" value="RecA_monomer-monomer_interface"/>
</dbReference>
<dbReference type="InterPro" id="IPR007110">
    <property type="entry name" value="Ig-like_dom"/>
</dbReference>
<feature type="domain" description="Ig-like" evidence="11">
    <location>
        <begin position="4636"/>
        <end position="4725"/>
    </location>
</feature>
<dbReference type="EMBL" id="OZ035837">
    <property type="protein sequence ID" value="CAL1581897.1"/>
    <property type="molecule type" value="Genomic_DNA"/>
</dbReference>
<dbReference type="FunFam" id="2.60.40.10:FF:001399">
    <property type="entry name" value="Titin a"/>
    <property type="match status" value="1"/>
</dbReference>
<dbReference type="FunFam" id="2.60.40.10:FF:000002">
    <property type="entry name" value="Titin a"/>
    <property type="match status" value="5"/>
</dbReference>
<evidence type="ECO:0000256" key="5">
    <source>
        <dbReference type="ARBA" id="ARBA00022741"/>
    </source>
</evidence>
<feature type="domain" description="Fibronectin type-III" evidence="12">
    <location>
        <begin position="3632"/>
        <end position="3727"/>
    </location>
</feature>
<feature type="domain" description="Ig-like" evidence="11">
    <location>
        <begin position="3730"/>
        <end position="3823"/>
    </location>
</feature>
<evidence type="ECO:0000256" key="3">
    <source>
        <dbReference type="ARBA" id="ARBA00022490"/>
    </source>
</evidence>
<dbReference type="FunFam" id="2.60.40.10:FF:000034">
    <property type="entry name" value="Titin isoform A"/>
    <property type="match status" value="6"/>
</dbReference>
<proteinExistence type="inferred from homology"/>
<evidence type="ECO:0000313" key="14">
    <source>
        <dbReference type="Proteomes" id="UP001497482"/>
    </source>
</evidence>
<keyword evidence="14" id="KW-1185">Reference proteome</keyword>
<feature type="domain" description="Fibronectin type-III" evidence="12">
    <location>
        <begin position="886"/>
        <end position="984"/>
    </location>
</feature>
<feature type="domain" description="Fibronectin type-III" evidence="12">
    <location>
        <begin position="1357"/>
        <end position="1453"/>
    </location>
</feature>
<evidence type="ECO:0000256" key="6">
    <source>
        <dbReference type="ARBA" id="ARBA00022840"/>
    </source>
</evidence>
<feature type="domain" description="Fibronectin type-III" evidence="12">
    <location>
        <begin position="2840"/>
        <end position="2935"/>
    </location>
</feature>
<feature type="domain" description="Fibronectin type-III" evidence="12">
    <location>
        <begin position="1743"/>
        <end position="1844"/>
    </location>
</feature>
<evidence type="ECO:0000256" key="2">
    <source>
        <dbReference type="ARBA" id="ARBA00006692"/>
    </source>
</evidence>
<keyword evidence="8" id="KW-0393">Immunoglobulin domain</keyword>
<dbReference type="Gene3D" id="1.10.510.10">
    <property type="entry name" value="Transferase(Phosphotransferase) domain 1"/>
    <property type="match status" value="1"/>
</dbReference>
<dbReference type="FunFam" id="2.60.40.10:FF:000983">
    <property type="entry name" value="titin isoform X1"/>
    <property type="match status" value="1"/>
</dbReference>
<evidence type="ECO:0000256" key="9">
    <source>
        <dbReference type="SAM" id="MobiDB-lite"/>
    </source>
</evidence>
<keyword evidence="5" id="KW-0547">Nucleotide-binding</keyword>
<feature type="domain" description="Fibronectin type-III" evidence="12">
    <location>
        <begin position="1947"/>
        <end position="2041"/>
    </location>
</feature>
<dbReference type="GO" id="GO:0006259">
    <property type="term" value="P:DNA metabolic process"/>
    <property type="evidence" value="ECO:0007669"/>
    <property type="project" value="InterPro"/>
</dbReference>
<dbReference type="FunFam" id="2.60.40.10:FF:000135">
    <property type="entry name" value="Titin a"/>
    <property type="match status" value="3"/>
</dbReference>
<dbReference type="InterPro" id="IPR013098">
    <property type="entry name" value="Ig_I-set"/>
</dbReference>
<organism evidence="13 14">
    <name type="scientific">Knipowitschia caucasica</name>
    <name type="common">Caucasian dwarf goby</name>
    <name type="synonym">Pomatoschistus caucasicus</name>
    <dbReference type="NCBI Taxonomy" id="637954"/>
    <lineage>
        <taxon>Eukaryota</taxon>
        <taxon>Metazoa</taxon>
        <taxon>Chordata</taxon>
        <taxon>Craniata</taxon>
        <taxon>Vertebrata</taxon>
        <taxon>Euteleostomi</taxon>
        <taxon>Actinopterygii</taxon>
        <taxon>Neopterygii</taxon>
        <taxon>Teleostei</taxon>
        <taxon>Neoteleostei</taxon>
        <taxon>Acanthomorphata</taxon>
        <taxon>Gobiaria</taxon>
        <taxon>Gobiiformes</taxon>
        <taxon>Gobioidei</taxon>
        <taxon>Gobiidae</taxon>
        <taxon>Gobiinae</taxon>
        <taxon>Knipowitschia</taxon>
    </lineage>
</organism>
<comment type="subcellular location">
    <subcellularLocation>
        <location evidence="1">Cytoplasm</location>
    </subcellularLocation>
</comment>
<dbReference type="GO" id="GO:0005524">
    <property type="term" value="F:ATP binding"/>
    <property type="evidence" value="ECO:0007669"/>
    <property type="project" value="UniProtKB-KW"/>
</dbReference>
<dbReference type="SMART" id="SM00408">
    <property type="entry name" value="IGc2"/>
    <property type="match status" value="12"/>
</dbReference>
<dbReference type="FunFam" id="2.60.40.10:FF:001229">
    <property type="entry name" value="titin isoform X1"/>
    <property type="match status" value="1"/>
</dbReference>
<feature type="domain" description="Fibronectin type-III" evidence="12">
    <location>
        <begin position="2047"/>
        <end position="2143"/>
    </location>
</feature>
<feature type="domain" description="Fibronectin type-III" evidence="12">
    <location>
        <begin position="73"/>
        <end position="166"/>
    </location>
</feature>
<feature type="domain" description="Fibronectin type-III" evidence="12">
    <location>
        <begin position="1257"/>
        <end position="1351"/>
    </location>
</feature>
<keyword evidence="7" id="KW-1015">Disulfide bond</keyword>
<comment type="similarity">
    <text evidence="2">Belongs to the protein kinase superfamily. CAMK Ser/Thr protein kinase family.</text>
</comment>
<dbReference type="FunFam" id="2.60.40.10:FF:000003">
    <property type="entry name" value="Titin isoform E"/>
    <property type="match status" value="6"/>
</dbReference>
<dbReference type="SUPFAM" id="SSF56112">
    <property type="entry name" value="Protein kinase-like (PK-like)"/>
    <property type="match status" value="1"/>
</dbReference>
<dbReference type="Pfam" id="PF00041">
    <property type="entry name" value="fn3"/>
    <property type="match status" value="27"/>
</dbReference>
<feature type="domain" description="Fibronectin type-III" evidence="12">
    <location>
        <begin position="2344"/>
        <end position="2438"/>
    </location>
</feature>
<dbReference type="GO" id="GO:0003677">
    <property type="term" value="F:DNA binding"/>
    <property type="evidence" value="ECO:0007669"/>
    <property type="project" value="InterPro"/>
</dbReference>
<evidence type="ECO:0000256" key="1">
    <source>
        <dbReference type="ARBA" id="ARBA00004496"/>
    </source>
</evidence>
<dbReference type="FunFam" id="2.60.40.10:FF:000012">
    <property type="entry name" value="titin isoform X1"/>
    <property type="match status" value="2"/>
</dbReference>
<feature type="domain" description="Fibronectin type-III" evidence="12">
    <location>
        <begin position="3531"/>
        <end position="3626"/>
    </location>
</feature>
<dbReference type="InterPro" id="IPR036179">
    <property type="entry name" value="Ig-like_dom_sf"/>
</dbReference>
<gene>
    <name evidence="13" type="ORF">KC01_LOCUS12610</name>
</gene>
<dbReference type="PROSITE" id="PS50835">
    <property type="entry name" value="IG_LIKE"/>
    <property type="match status" value="10"/>
</dbReference>
<dbReference type="PANTHER" id="PTHR14340">
    <property type="entry name" value="MICROFIBRIL-ASSOCIATED GLYCOPROTEIN 3"/>
    <property type="match status" value="1"/>
</dbReference>
<dbReference type="CDD" id="cd00063">
    <property type="entry name" value="FN3"/>
    <property type="match status" value="28"/>
</dbReference>
<keyword evidence="3" id="KW-0963">Cytoplasm</keyword>
<feature type="domain" description="Fibronectin type-III" evidence="12">
    <location>
        <begin position="293"/>
        <end position="389"/>
    </location>
</feature>
<feature type="domain" description="Fibronectin type-III" evidence="12">
    <location>
        <begin position="1546"/>
        <end position="1639"/>
    </location>
</feature>
<dbReference type="CDD" id="cd05748">
    <property type="entry name" value="Ig_Titin_like"/>
    <property type="match status" value="3"/>
</dbReference>
<feature type="domain" description="Fibronectin type-III" evidence="12">
    <location>
        <begin position="3036"/>
        <end position="3132"/>
    </location>
</feature>
<feature type="domain" description="Fibronectin type-III" evidence="12">
    <location>
        <begin position="2441"/>
        <end position="2536"/>
    </location>
</feature>
<dbReference type="InterPro" id="IPR036116">
    <property type="entry name" value="FN3_sf"/>
</dbReference>
<feature type="domain" description="Ig-like" evidence="11">
    <location>
        <begin position="4024"/>
        <end position="4102"/>
    </location>
</feature>
<reference evidence="13 14" key="1">
    <citation type="submission" date="2024-04" db="EMBL/GenBank/DDBJ databases">
        <authorList>
            <person name="Waldvogel A.-M."/>
            <person name="Schoenle A."/>
        </authorList>
    </citation>
    <scope>NUCLEOTIDE SEQUENCE [LARGE SCALE GENOMIC DNA]</scope>
</reference>
<dbReference type="PANTHER" id="PTHR14340:SF13">
    <property type="entry name" value="TITIN"/>
    <property type="match status" value="1"/>
</dbReference>
<dbReference type="InterPro" id="IPR011009">
    <property type="entry name" value="Kinase-like_dom_sf"/>
</dbReference>
<dbReference type="SMART" id="SM00060">
    <property type="entry name" value="FN3"/>
    <property type="match status" value="28"/>
</dbReference>
<dbReference type="Pfam" id="PF07679">
    <property type="entry name" value="I-set"/>
    <property type="match status" value="13"/>
</dbReference>
<feature type="domain" description="Fibronectin type-III" evidence="12">
    <location>
        <begin position="3136"/>
        <end position="3234"/>
    </location>
</feature>
<evidence type="ECO:0000259" key="11">
    <source>
        <dbReference type="PROSITE" id="PS50835"/>
    </source>
</evidence>
<dbReference type="FunFam" id="2.60.40.10:FF:000147">
    <property type="entry name" value="Myosin light chain kinase"/>
    <property type="match status" value="1"/>
</dbReference>
<dbReference type="InterPro" id="IPR003599">
    <property type="entry name" value="Ig_sub"/>
</dbReference>
<dbReference type="SUPFAM" id="SSF48726">
    <property type="entry name" value="Immunoglobulin"/>
    <property type="match status" value="15"/>
</dbReference>
<feature type="domain" description="Fibronectin type-III" evidence="12">
    <location>
        <begin position="591"/>
        <end position="686"/>
    </location>
</feature>
<evidence type="ECO:0008006" key="15">
    <source>
        <dbReference type="Google" id="ProtNLM"/>
    </source>
</evidence>
<evidence type="ECO:0000256" key="4">
    <source>
        <dbReference type="ARBA" id="ARBA00022737"/>
    </source>
</evidence>
<dbReference type="Gene3D" id="2.60.40.10">
    <property type="entry name" value="Immunoglobulins"/>
    <property type="match status" value="43"/>
</dbReference>
<dbReference type="InterPro" id="IPR003598">
    <property type="entry name" value="Ig_sub2"/>
</dbReference>
<keyword evidence="6" id="KW-0067">ATP-binding</keyword>
<feature type="domain" description="Fibronectin type-III" evidence="12">
    <location>
        <begin position="492"/>
        <end position="585"/>
    </location>
</feature>
<name>A0AAV2JWP0_KNICA</name>
<evidence type="ECO:0000259" key="10">
    <source>
        <dbReference type="PROSITE" id="PS50163"/>
    </source>
</evidence>
<feature type="domain" description="Ig-like" evidence="11">
    <location>
        <begin position="2235"/>
        <end position="2333"/>
    </location>
</feature>
<sequence length="4729" mass="523944">MDDEWFVGVQNIKNTEYTVVGLTSGVEYVLTYKVSDLPEGEVFYFRVTGENEYGIGVPAETKEGTKISEKPSPPDKLAVTDVTKENVTLAWAKPEQDGGSRITSYLLEALEKGQDKWVKCGVTKFIHLTVSGLRENAEYFFRVKAENAAGFSDAKEMLNPVAVKDQLEPPEVNMKDIPHNTVYVKAGLPYTIPDAPSTPEVTGVTRETITVAWKEPKSDGGSHVFGYHLQMKDKNSLLWQIVNKTVIRATHFKVTNINAGLIYEFKVTAENAAGLSAFSKISDAVLAIDACEPPVNLRISDITKNTISLAWQKPNYDGGSPITGYMIEKKELASGKWFKANLSNVSDTRFTATGLTQDESYEFRVMAKNAVGSVSNPSMTAGPATCVDTYGAPEIEIPQEYFQEVKYKAESNVELKFNITAKPTPTIEWMKDGRELKPSAQVSFKHTSESTSLFLRDTTRLNSGTYEVKVKNSLGATCALVRLLIQDKPGPPAGEIQFKKVTADNITIMWAPPADEGGAMVTHYIVEKRETSRIMWSIVSEKLMDCIVNVPRLIQGNEYIFRIRGVNKYGIGDALESEPIIAKNAFVPPSEPSKPKVTMITKSTMTVIWERPALDGGSDIDGYYLEKREKKSLQWFKVVKGTIRDTRQKVTGLVENNEYQYRVCAVNKAGAGNYSEGSDLYKAYDPIDLPGEPSKLHVIDSTKTSITLGWERPVYDGGSKITHYILEQMNTEEKEWVVTNPQVETCEYVVSHLKPGVYYFFRVSAVNCKGKGEEIKLYQPIQPKDILEEADLDLDVQMTTQYTARAGRDVEVFIPLKGRPTPNVTWRRGDRNIAGDNRYSINSTERSTTLLIPKVTRDDCGKYFLEIENGVGEPKIVTVSLKVLDSPSTCQKLIVKNVTRGKLTLSWEAPLIDGGSPVSNYIVEKKASTMKAYQVITNECANTTFKVTGLEEDLAYFFRVSAENEFGVGDTCETIEPVRATETPGGVKDLVMQDSTKTSVTLLWTKPDHDGGSHITEEYRSIGLLEGLEYSFRVYAENNAGLSPVSEQSKHALAISPVDPPGTPVCIDVTRDSVTLRWDVPKRDGGYKIVAYSVERRQGRGKWLRCNFTDISETQFTVTGLSPGDRFEFRVIARNAVGTISPPSNSSAYIMTKDESITPEIEWSPDQVVALRAGENVRLGCTITGRPVPQVMWYKDGKEIDKRTMIDIEITTGIGTSNLFIRDADRNHRGIYTVEAKNSSGTKKADVNVRVQDTPGPVEGPIRFTGITAEKCTVWWNPPENDGCAAITHYVVEKRETSRISWATVTSKCEACSFNATNLIKGNEYQFRISAVNKLGVGKPLDSEPIIAQMQYTVPDAPGTPDATHITGDSITLGWTRPRTDGGNEIKHYILERREKKSLRWVKVSSKRTITELRHRVTNLTEGNEYEFRVMAENGAGVGPASSTSRLFKCREPTCAPSTPTLIKVMDSTKSSITIEWTKPVFDGGNEIIGYNIDMCKASLEEWHRVNSQICIKTKYTAKGLVPGEFYKFRALDRLTSPEMNIGADFKQTHIVKNGGTVTLHIDFREPADDGGTEIANYIVEKRESGSSSWQVVNSSVKRTTIKVTHLTKYMEYTFKVCAENKFGVSKSIESAPVVIEHPFVPPSSPTRPDVVSVSANAISIKWDVPYADGGSKVTGYWIEKKERNTILWVRENKLPCLECHYKVSNLIEGLDYQFRVYAMNIAGLSKASEASRPVLALNPVDAPGKPEVTDITRSSVSICWTIPQNDGGSQIVGYIVERKVFSTDEWDDNRWLKCNYTTITENYFTVTNLGEGDTYEYRVIAKNAAGVHSAASETTGAVTCRDEYSPPKAELDSQLVGETVTVVAGSDVVLDAAVGGKPEPTVYWAKGEKILELGEKYSLTYTSTKAMVVIKNCDRYDTGRYVLTVKNANGVRTVAVSVKVLDTPGAPADKIVISRVTEEKCSVAWKIPLEDGGDTVTHYIVERRETSRLNWILMETECKSLSCVSSKLIKNNEYVFRVRGVNKYGPGVPLESDPVIARNAYTISTPPGTPEATAVAKEHVIIEWLKPESDGGSEIKNYIVEKREKSSTRWTRVNRTYTIYDTRLKITGLLEGSEYQFRVTAVNAAGDSQPSDASPYILCKDPTYTPAPPSMPRITDTTKHSISMTWTRPMYDGGSDVTGYVIEILEEGSEQWYRATTKALKTNEYVAAGLAANKTYRFRVAALNSNGTGEFSDPSAEIEPLERVEMPDLEPADDLKKTVCLRAGGTMRLFLSVTGRPTPVVAWRKTGVELQSRGYIETTDTYTSLIVEKVNRYDSGKYVVEAENPSGKKTATILVKVYDTPGPPGSVKVKDYTKESVVITWDVPSLDGGAHVSNYIVEKREANMKSYKTVTTECRKTLLRITGLEEGVHYFFRVLPENIYGIGEPCETAEAVLVCEVPSVPTDLQMVDVTKSTVSLRWEKPLYDGASRLTGYILEACKVGSDRWSTVATVKSSVSHYTIQSLTENDQYLFRIRATNSRGASEPMDIITPITIQEITVIPKIDMTNIPQKIVHVHRGKPIDLNMPIKAKPQPVCSWSFGGVKLKDSLDRIKIDSNGKYSHLVIRDTTINDTGDYTLEVKNTVGVATEVIKVIILDKPGIPVGPIKVEETDGISVTVSWEPPEKDGGANVSGYVVEQREAHRPGWSTVSESVTRPCFKFTRLNEGTEYVFRAAAMNRFGVGGFLQSEVVECKSPKTIPGPPIRLEVLDVTHEGMTLTWQPPEDNGGSTIAGYIIERKEAGSDRWLKMNKTPVTMTRYRSSGLIEGLEYEHRITAINSRGAGKPSESSAITVAMDPIDPPGPPREPKVTDTTRTSVSLAWLSPEEEGGAIVSGYLIEMQKVDQVEWTLCNTTPTKMCEYTLTHMPQGAEYKFRVIACNAGGAGEPAEIPGVVKVQEMLGYPDYELDRKYEEGYVVRQGGVVCLSVPIKGKPIPTCKWTKDGRDIAHRAMIATNDDVTELVIKDAHKDDTGTYDLVLENKCGRKAVYIKVKVIGRPDVPEGPLEFDDIQARSVRVSWRAPSDDGGSDILGYVVERREVPKAAWYTVDARVTETSLVVKGLKENVQYHFKISAENQFGISRSLKSDEPVTPKTPLCVPEPPSNPPEIMEVTKTTVALSWARPRDDGGSRITGYFVERREVSTEKWVRHNKTHITTTMYNVCGLIPDAEYMFRIIAQNDIGKSESGPASEPVICKDPFDKPSQPGEIDIVSVTKDSITIHWLRPEQDGGKEILGYWIEFREAGESAWKKCTKERSKDRQFTMGGLMEASEYEFRIFAENETGLSRPRRTPMGIKTKLSVGEAPVLKEEMEDTTTKLGESGTLTCGIIGRPLPEIKWYRYGKELIQSRKYKMSSDGRNHSLSVLTDEQEDEGVYTCRATNEAGEIETSGKLRLQAAPQFHPGFPLKEKYYAGAGTSLRLHVVYIGRPIPQIMWFYGKKPLNPSENVIIETTESYTHLVVRNAQRKTNAGRYKVQLSNAFGTIDTSLRVEILDKPCIPEGPLVVDALLKSAAVISWKPPKDDGGSMITNYLVEKREAKEGEQWGLVSSSVTGTTCRVINLIESAGYYFRVSAQNQYGVSESLEIPSVVIIKSPFEKPGIPQQPFILSSTKDSCVVSWKPPSSDGGAKITNYYLEKREKKQNKWMSVTARKIVETKFEVTALITGFEYEFRVKCENMGGESDWSEISAPVIPKSDQTPRAPIFREEIRDMTVKYQANATFVTKVVGYPKPMIKWYRNGKEIQADGTKIKSQEFKGGYYQLVITNTDERDAMVYQVRATNATGSISMSANLDVEVPAKIYLPKELQGMGAVHAARGEHITIKIPISGKPEPAVTWQKGQEILSNSPFHQVITTRSFTSLVFQKEYCAPEIHHHDLVTTATDMCEAFKDISIEALDFVDRLLVKDRKLRMTAHEALEHPWLKMKLENVNNKPIRTLKHRRYYQALSKKTDYIVSAARIAYGGAFRNQRGLAVGKVKIGTEYRGLRAGPVMHASAEDGGHVRFTCSFTNFDKSTQVSWYFGNRQLHPSPKYEINYSNGFASIYVKDIEECDDGVYRCKVVSDDGEDSAYGELFVESVRSIKEFYLSRSVRKLRKRVDKTKLLQRPPEFTLPLYNRTAFIGEDVRFGVTITVHPEPHVTWLKNGERIKPDEGSYTVMVENSAGRQEAHFTLTIHRPPPKAEVKAVKSPEPSVKSPTPSVKSPEPTVTSPVPSIKSPEPIVKSLEPAIKSPVKSPEPTSVKSPEPEGIKSPRGIKSPEPGIKSPQGIKSPEPGIKSPQGIKSPEPGIKSPQGIKSPDRVKSPEPEGIKSPRGVKSPEPVAVKKPLGVKSPEPIGVKSPKGIKSPEPTGIKSPRALKSPEPTGIKSPRALKSPEPEGIKSPPRMKSPPPIMPPKRVMSPPTVKASPKVLSQVAAEACEGSVKMSCTCESSVKDAVWYVNGRKISHSSRFEMHYSEGSCSLLIHDLSDSDQGEYVCEMTSDGGVSKSTFSFTGQVFQAILVKVTAYKEQQVALKGSMTMSHKELSSAMAMKKEVHMVEESSSFSSTQQSMMSSMMESSSFSSMAAEMKFETMSMSSMSSMASESYAMSSSSLSEMTSHMEGSMFRSIGGPPKIEALPEDISIEPGKVLTVACAFSGEAKHIEWSRSGKTIEVTAGGRFHIDTSEDLTTLIITGVKEEDAGTYTLKLSNELGSDAATVHISIRSA</sequence>
<dbReference type="FunFam" id="2.60.40.10:FF:000031">
    <property type="entry name" value="Myosin-binding protein C, slow type"/>
    <property type="match status" value="2"/>
</dbReference>
<feature type="domain" description="Fibronectin type-III" evidence="12">
    <location>
        <begin position="2149"/>
        <end position="2244"/>
    </location>
</feature>
<feature type="compositionally biased region" description="Basic and acidic residues" evidence="9">
    <location>
        <begin position="4322"/>
        <end position="4335"/>
    </location>
</feature>
<dbReference type="PRINTS" id="PR00014">
    <property type="entry name" value="FNTYPEIII"/>
</dbReference>
<dbReference type="SUPFAM" id="SSF49265">
    <property type="entry name" value="Fibronectin type III"/>
    <property type="match status" value="18"/>
</dbReference>
<feature type="domain" description="Ig-like" evidence="11">
    <location>
        <begin position="2927"/>
        <end position="3010"/>
    </location>
</feature>
<dbReference type="InterPro" id="IPR013783">
    <property type="entry name" value="Ig-like_fold"/>
</dbReference>
<feature type="domain" description="Ig-like" evidence="11">
    <location>
        <begin position="393"/>
        <end position="473"/>
    </location>
</feature>
<dbReference type="CDD" id="cd00096">
    <property type="entry name" value="Ig"/>
    <property type="match status" value="2"/>
</dbReference>
<evidence type="ECO:0000313" key="13">
    <source>
        <dbReference type="EMBL" id="CAL1581897.1"/>
    </source>
</evidence>
<dbReference type="GO" id="GO:0008094">
    <property type="term" value="F:ATP-dependent activity, acting on DNA"/>
    <property type="evidence" value="ECO:0007669"/>
    <property type="project" value="InterPro"/>
</dbReference>
<protein>
    <recommendedName>
        <fullName evidence="15">Titin</fullName>
    </recommendedName>
</protein>
<keyword evidence="4" id="KW-0677">Repeat</keyword>